<keyword evidence="3" id="KW-1185">Reference proteome</keyword>
<dbReference type="OrthoDB" id="3934946at2759"/>
<name>A0A9N8KIE8_9PEZI</name>
<proteinExistence type="predicted"/>
<reference evidence="2" key="1">
    <citation type="submission" date="2020-06" db="EMBL/GenBank/DDBJ databases">
        <authorList>
            <person name="Onetto C."/>
        </authorList>
    </citation>
    <scope>NUCLEOTIDE SEQUENCE</scope>
</reference>
<dbReference type="Proteomes" id="UP000745764">
    <property type="component" value="Unassembled WGS sequence"/>
</dbReference>
<feature type="region of interest" description="Disordered" evidence="1">
    <location>
        <begin position="1"/>
        <end position="38"/>
    </location>
</feature>
<protein>
    <submittedName>
        <fullName evidence="2">Uncharacterized protein</fullName>
    </submittedName>
</protein>
<gene>
    <name evidence="2" type="ORF">AWRI4620_LOCUS5664</name>
</gene>
<accession>A0A9N8KIE8</accession>
<dbReference type="AlphaFoldDB" id="A0A9N8KIE8"/>
<dbReference type="EMBL" id="CAINUL010000009">
    <property type="protein sequence ID" value="CAD0111409.1"/>
    <property type="molecule type" value="Genomic_DNA"/>
</dbReference>
<evidence type="ECO:0000313" key="3">
    <source>
        <dbReference type="Proteomes" id="UP000745764"/>
    </source>
</evidence>
<feature type="compositionally biased region" description="Polar residues" evidence="1">
    <location>
        <begin position="1"/>
        <end position="19"/>
    </location>
</feature>
<feature type="region of interest" description="Disordered" evidence="1">
    <location>
        <begin position="128"/>
        <end position="184"/>
    </location>
</feature>
<organism evidence="2 3">
    <name type="scientific">Aureobasidium uvarum</name>
    <dbReference type="NCBI Taxonomy" id="2773716"/>
    <lineage>
        <taxon>Eukaryota</taxon>
        <taxon>Fungi</taxon>
        <taxon>Dikarya</taxon>
        <taxon>Ascomycota</taxon>
        <taxon>Pezizomycotina</taxon>
        <taxon>Dothideomycetes</taxon>
        <taxon>Dothideomycetidae</taxon>
        <taxon>Dothideales</taxon>
        <taxon>Saccotheciaceae</taxon>
        <taxon>Aureobasidium</taxon>
    </lineage>
</organism>
<comment type="caution">
    <text evidence="2">The sequence shown here is derived from an EMBL/GenBank/DDBJ whole genome shotgun (WGS) entry which is preliminary data.</text>
</comment>
<feature type="compositionally biased region" description="Polar residues" evidence="1">
    <location>
        <begin position="27"/>
        <end position="38"/>
    </location>
</feature>
<sequence>MGSNNSKPQQQSVPANIANTPREVAPRSTQSATEPQYVTASGIPVVPRTQPSSTVAPDPVLQEFRAAYVEPTGRESEMGSILNRLKRLRKIYTNPLVRLSASNRHRVKVIDAQIEELEFLMTDDEGRPFARYRTNDDEDPSPPSTQLSGSLEERPVPMIAQLADQQASESSDPGEPALTPSSCN</sequence>
<evidence type="ECO:0000313" key="2">
    <source>
        <dbReference type="EMBL" id="CAD0111409.1"/>
    </source>
</evidence>
<evidence type="ECO:0000256" key="1">
    <source>
        <dbReference type="SAM" id="MobiDB-lite"/>
    </source>
</evidence>